<evidence type="ECO:0000259" key="4">
    <source>
        <dbReference type="Pfam" id="PF00535"/>
    </source>
</evidence>
<proteinExistence type="predicted"/>
<dbReference type="AlphaFoldDB" id="A0A1G7B302"/>
<feature type="domain" description="Glycosyltransferase 2-like" evidence="4">
    <location>
        <begin position="10"/>
        <end position="178"/>
    </location>
</feature>
<organism evidence="5 6">
    <name type="scientific">Riemerella columbipharyngis</name>
    <dbReference type="NCBI Taxonomy" id="1071918"/>
    <lineage>
        <taxon>Bacteria</taxon>
        <taxon>Pseudomonadati</taxon>
        <taxon>Bacteroidota</taxon>
        <taxon>Flavobacteriia</taxon>
        <taxon>Flavobacteriales</taxon>
        <taxon>Weeksellaceae</taxon>
        <taxon>Riemerella</taxon>
    </lineage>
</organism>
<keyword evidence="2 5" id="KW-0808">Transferase</keyword>
<keyword evidence="3" id="KW-0812">Transmembrane</keyword>
<dbReference type="InterPro" id="IPR001173">
    <property type="entry name" value="Glyco_trans_2-like"/>
</dbReference>
<keyword evidence="1" id="KW-0328">Glycosyltransferase</keyword>
<dbReference type="Proteomes" id="UP000198517">
    <property type="component" value="Unassembled WGS sequence"/>
</dbReference>
<name>A0A1G7B302_9FLAO</name>
<evidence type="ECO:0000256" key="3">
    <source>
        <dbReference type="SAM" id="Phobius"/>
    </source>
</evidence>
<dbReference type="Pfam" id="PF00535">
    <property type="entry name" value="Glycos_transf_2"/>
    <property type="match status" value="1"/>
</dbReference>
<dbReference type="EMBL" id="FNAS01000005">
    <property type="protein sequence ID" value="SDE21401.1"/>
    <property type="molecule type" value="Genomic_DNA"/>
</dbReference>
<gene>
    <name evidence="5" type="ORF">SAMN05421544_1057</name>
</gene>
<dbReference type="GO" id="GO:0016758">
    <property type="term" value="F:hexosyltransferase activity"/>
    <property type="evidence" value="ECO:0007669"/>
    <property type="project" value="UniProtKB-ARBA"/>
</dbReference>
<reference evidence="5 6" key="1">
    <citation type="submission" date="2016-10" db="EMBL/GenBank/DDBJ databases">
        <authorList>
            <person name="de Groot N.N."/>
        </authorList>
    </citation>
    <scope>NUCLEOTIDE SEQUENCE [LARGE SCALE GENOMIC DNA]</scope>
    <source>
        <strain evidence="5 6">DSM 24015</strain>
    </source>
</reference>
<dbReference type="PANTHER" id="PTHR22916:SF51">
    <property type="entry name" value="GLYCOSYLTRANSFERASE EPSH-RELATED"/>
    <property type="match status" value="1"/>
</dbReference>
<feature type="transmembrane region" description="Helical" evidence="3">
    <location>
        <begin position="303"/>
        <end position="320"/>
    </location>
</feature>
<evidence type="ECO:0000313" key="6">
    <source>
        <dbReference type="Proteomes" id="UP000198517"/>
    </source>
</evidence>
<dbReference type="CDD" id="cd00761">
    <property type="entry name" value="Glyco_tranf_GTA_type"/>
    <property type="match status" value="1"/>
</dbReference>
<keyword evidence="6" id="KW-1185">Reference proteome</keyword>
<keyword evidence="3" id="KW-1133">Transmembrane helix</keyword>
<keyword evidence="3" id="KW-0472">Membrane</keyword>
<dbReference type="InterPro" id="IPR029044">
    <property type="entry name" value="Nucleotide-diphossugar_trans"/>
</dbReference>
<dbReference type="OrthoDB" id="396512at2"/>
<evidence type="ECO:0000256" key="1">
    <source>
        <dbReference type="ARBA" id="ARBA00022676"/>
    </source>
</evidence>
<accession>A0A1G7B302</accession>
<evidence type="ECO:0000256" key="2">
    <source>
        <dbReference type="ARBA" id="ARBA00022679"/>
    </source>
</evidence>
<dbReference type="STRING" id="1071918.SAMN05421544_1057"/>
<protein>
    <submittedName>
        <fullName evidence="5">Glycosyltransferase involved in cell wall bisynthesis</fullName>
    </submittedName>
</protein>
<dbReference type="Gene3D" id="3.90.550.10">
    <property type="entry name" value="Spore Coat Polysaccharide Biosynthesis Protein SpsA, Chain A"/>
    <property type="match status" value="1"/>
</dbReference>
<dbReference type="SUPFAM" id="SSF53448">
    <property type="entry name" value="Nucleotide-diphospho-sugar transferases"/>
    <property type="match status" value="1"/>
</dbReference>
<evidence type="ECO:0000313" key="5">
    <source>
        <dbReference type="EMBL" id="SDE21401.1"/>
    </source>
</evidence>
<sequence length="321" mass="37680">MNRQIMKCVSIIIPIYNGEKFVERCLKSIYIQNYPNIELILVNDASTDRSYAVVQDFIEKNQKSNIKTRHILSRENQGLSVTRNIGIDNANGEYLFFIDIDDDLADSNVISDFVNNIEEHNSDVCIGGISLFEGGKLVEDPYYSISHLEPILEHNILEKYISLSWAAVAWNRLIRREIVVRNNLKFYPKLIHEDELWSFHLYLLCEKVSFLNRNTYNYYTADNSNSITVISNSKINKKINALLIILDEQLKILKNAGIDYTKEPYSGYVKFSVKRMFFQLSKENMKLKKIFHRIRLRNKISKILRGYNIMYFFLLINLLLY</sequence>
<dbReference type="PANTHER" id="PTHR22916">
    <property type="entry name" value="GLYCOSYLTRANSFERASE"/>
    <property type="match status" value="1"/>
</dbReference>